<proteinExistence type="predicted"/>
<organism evidence="1 2">
    <name type="scientific">Dryococelus australis</name>
    <dbReference type="NCBI Taxonomy" id="614101"/>
    <lineage>
        <taxon>Eukaryota</taxon>
        <taxon>Metazoa</taxon>
        <taxon>Ecdysozoa</taxon>
        <taxon>Arthropoda</taxon>
        <taxon>Hexapoda</taxon>
        <taxon>Insecta</taxon>
        <taxon>Pterygota</taxon>
        <taxon>Neoptera</taxon>
        <taxon>Polyneoptera</taxon>
        <taxon>Phasmatodea</taxon>
        <taxon>Verophasmatodea</taxon>
        <taxon>Anareolatae</taxon>
        <taxon>Phasmatidae</taxon>
        <taxon>Eurycanthinae</taxon>
        <taxon>Dryococelus</taxon>
    </lineage>
</organism>
<comment type="caution">
    <text evidence="1">The sequence shown here is derived from an EMBL/GenBank/DDBJ whole genome shotgun (WGS) entry which is preliminary data.</text>
</comment>
<name>A0ABQ9I557_9NEOP</name>
<sequence length="397" mass="45501">MELDASHAPTVPFMEQYFCFYSFQHEDVPQQVPEWTEIAAALGCENVELKTIGFTVQYTFRKPLLPRALSPIPEETSNEEQQEEAFALQLITTPALHNTLTRSLKTSSAPGQDEIPNTILIHLLPEAISYLTALLRKPQHYTYPDLENHSTTPTQTYKTTALHLPRLTKPQHYTYPDLENHSTTPTQTYKTTALHLPRLTKPQHYTYPDLQNHSTTPTQTYKTTALHLLRFTKDHPPPPPPKLGNEQINWTDKTKYLGVILDRKLFFNQHLRETAGHVRGAIRGLSPIISPRSRITLQTRITVFKAFIMPLLTYTNPVCVTTAADAHTQIDILSTTNMTNLINHIQKIDPKFKDSIQDHPNPLIRNLLTFIPRMKPHFMETAHLRENYHATLQEDVT</sequence>
<evidence type="ECO:0000313" key="1">
    <source>
        <dbReference type="EMBL" id="KAJ8891369.1"/>
    </source>
</evidence>
<dbReference type="Proteomes" id="UP001159363">
    <property type="component" value="Chromosome 3"/>
</dbReference>
<keyword evidence="2" id="KW-1185">Reference proteome</keyword>
<reference evidence="1 2" key="1">
    <citation type="submission" date="2023-02" db="EMBL/GenBank/DDBJ databases">
        <title>LHISI_Scaffold_Assembly.</title>
        <authorList>
            <person name="Stuart O.P."/>
            <person name="Cleave R."/>
            <person name="Magrath M.J.L."/>
            <person name="Mikheyev A.S."/>
        </authorList>
    </citation>
    <scope>NUCLEOTIDE SEQUENCE [LARGE SCALE GENOMIC DNA]</scope>
    <source>
        <strain evidence="1">Daus_M_001</strain>
        <tissue evidence="1">Leg muscle</tissue>
    </source>
</reference>
<protein>
    <submittedName>
        <fullName evidence="1">Uncharacterized protein</fullName>
    </submittedName>
</protein>
<accession>A0ABQ9I557</accession>
<gene>
    <name evidence="1" type="ORF">PR048_010885</name>
</gene>
<evidence type="ECO:0000313" key="2">
    <source>
        <dbReference type="Proteomes" id="UP001159363"/>
    </source>
</evidence>
<dbReference type="EMBL" id="JARBHB010000003">
    <property type="protein sequence ID" value="KAJ8891369.1"/>
    <property type="molecule type" value="Genomic_DNA"/>
</dbReference>